<evidence type="ECO:0000256" key="3">
    <source>
        <dbReference type="ARBA" id="ARBA00023180"/>
    </source>
</evidence>
<feature type="domain" description="Strictosidine synthase conserved region" evidence="5">
    <location>
        <begin position="178"/>
        <end position="258"/>
    </location>
</feature>
<keyword evidence="7" id="KW-1185">Reference proteome</keyword>
<comment type="similarity">
    <text evidence="1">Belongs to the strictosidine synthase family.</text>
</comment>
<evidence type="ECO:0000256" key="2">
    <source>
        <dbReference type="ARBA" id="ARBA00022553"/>
    </source>
</evidence>
<keyword evidence="3" id="KW-0325">Glycoprotein</keyword>
<reference evidence="6 7" key="1">
    <citation type="submission" date="2024-08" db="EMBL/GenBank/DDBJ databases">
        <authorList>
            <person name="Cucini C."/>
            <person name="Frati F."/>
        </authorList>
    </citation>
    <scope>NUCLEOTIDE SEQUENCE [LARGE SCALE GENOMIC DNA]</scope>
</reference>
<comment type="caution">
    <text evidence="6">The sequence shown here is derived from an EMBL/GenBank/DDBJ whole genome shotgun (WGS) entry which is preliminary data.</text>
</comment>
<accession>A0ABP1RV77</accession>
<dbReference type="SUPFAM" id="SSF63829">
    <property type="entry name" value="Calcium-dependent phosphotriesterase"/>
    <property type="match status" value="1"/>
</dbReference>
<evidence type="ECO:0000256" key="4">
    <source>
        <dbReference type="SAM" id="Phobius"/>
    </source>
</evidence>
<dbReference type="Pfam" id="PF20067">
    <property type="entry name" value="SSL_N"/>
    <property type="match status" value="1"/>
</dbReference>
<keyword evidence="4" id="KW-1133">Transmembrane helix</keyword>
<dbReference type="EMBL" id="CAXLJM020000111">
    <property type="protein sequence ID" value="CAL8136402.1"/>
    <property type="molecule type" value="Genomic_DNA"/>
</dbReference>
<dbReference type="PANTHER" id="PTHR10426">
    <property type="entry name" value="STRICTOSIDINE SYNTHASE-RELATED"/>
    <property type="match status" value="1"/>
</dbReference>
<dbReference type="Gene3D" id="2.120.10.30">
    <property type="entry name" value="TolB, C-terminal domain"/>
    <property type="match status" value="1"/>
</dbReference>
<feature type="transmembrane region" description="Helical" evidence="4">
    <location>
        <begin position="5"/>
        <end position="23"/>
    </location>
</feature>
<evidence type="ECO:0000256" key="1">
    <source>
        <dbReference type="ARBA" id="ARBA00009191"/>
    </source>
</evidence>
<evidence type="ECO:0000313" key="7">
    <source>
        <dbReference type="Proteomes" id="UP001642540"/>
    </source>
</evidence>
<sequence length="418" mass="46939">MGVNIVLKFIAIIIASVVLLLNFPGLPPTQEFTAFHVEPPKKLEGWMASNSILDQAELYYEGPHVGIESMVVLDDNNIITGDLSGALFRIIGKQKAVNITHLEYPCSVEEPHVNSDHERKCGWPLGMRLDNSGNLLTMDYFGGLTKVNLKTGKYENLVPKHVPIEGKIGHVPEDVHMAKDGSIYFSDGNTNPSGDFNEELIGQPSGRLLKYDPVKNSVEVLLDDLHFSNGIFLVDDESFILVSEYGRTGVRRYYLKGEKKGQSDYFVDGLPGYPDNIRSNGRDGFFMPLYEPWNEQFSMRNHVLSSYPLLRKLVFRIRFLLLTILRQALNLLPNNAYLIDLESYIKGYGPLLKTLQGPKVATVVELSKSGDIIGVFYGIKGDITELSQFSVGKEYGYMVSPSNNKVWRIRLEELKGQL</sequence>
<keyword evidence="2" id="KW-0597">Phosphoprotein</keyword>
<dbReference type="Pfam" id="PF03088">
    <property type="entry name" value="Str_synth"/>
    <property type="match status" value="1"/>
</dbReference>
<gene>
    <name evidence="6" type="ORF">ODALV1_LOCUS26427</name>
</gene>
<dbReference type="PANTHER" id="PTHR10426:SF88">
    <property type="entry name" value="ADIPOCYTE PLASMA MEMBRANE-ASSOCIATED PROTEIN HEMOMUCIN-RELATED"/>
    <property type="match status" value="1"/>
</dbReference>
<keyword evidence="4" id="KW-0472">Membrane</keyword>
<evidence type="ECO:0000259" key="5">
    <source>
        <dbReference type="Pfam" id="PF03088"/>
    </source>
</evidence>
<evidence type="ECO:0000313" key="6">
    <source>
        <dbReference type="EMBL" id="CAL8136402.1"/>
    </source>
</evidence>
<dbReference type="InterPro" id="IPR011042">
    <property type="entry name" value="6-blade_b-propeller_TolB-like"/>
</dbReference>
<keyword evidence="4" id="KW-0812">Transmembrane</keyword>
<organism evidence="6 7">
    <name type="scientific">Orchesella dallaii</name>
    <dbReference type="NCBI Taxonomy" id="48710"/>
    <lineage>
        <taxon>Eukaryota</taxon>
        <taxon>Metazoa</taxon>
        <taxon>Ecdysozoa</taxon>
        <taxon>Arthropoda</taxon>
        <taxon>Hexapoda</taxon>
        <taxon>Collembola</taxon>
        <taxon>Entomobryomorpha</taxon>
        <taxon>Entomobryoidea</taxon>
        <taxon>Orchesellidae</taxon>
        <taxon>Orchesellinae</taxon>
        <taxon>Orchesella</taxon>
    </lineage>
</organism>
<protein>
    <recommendedName>
        <fullName evidence="5">Strictosidine synthase conserved region domain-containing protein</fullName>
    </recommendedName>
</protein>
<proteinExistence type="inferred from homology"/>
<dbReference type="Proteomes" id="UP001642540">
    <property type="component" value="Unassembled WGS sequence"/>
</dbReference>
<name>A0ABP1RV77_9HEXA</name>
<dbReference type="InterPro" id="IPR018119">
    <property type="entry name" value="Strictosidine_synth_cons-reg"/>
</dbReference>